<evidence type="ECO:0000313" key="1">
    <source>
        <dbReference type="EMBL" id="SFE78734.1"/>
    </source>
</evidence>
<sequence length="205" mass="22339">MTTADDVRTAVSLAAATLRTAAGRDWHVPAAGLTWTCWETVEHVADDLFAYAGQIASEHTPPGAYVPFGWRRNRPDGPALTIYSEDTKNPEGLVQVLESSGGLLAAVVTVAPPERRAFHPYGVSDPAGFAAMGVVETLVHLHDVAAGLGLPWAPPEDLCDRVLRRLFRDAPEPYGRWETLLWATGRGELPGHPRRTDWKWDGTPI</sequence>
<dbReference type="EMBL" id="FONV01000003">
    <property type="protein sequence ID" value="SFE78734.1"/>
    <property type="molecule type" value="Genomic_DNA"/>
</dbReference>
<dbReference type="AlphaFoldDB" id="A0A1I2DDZ0"/>
<dbReference type="InterPro" id="IPR034660">
    <property type="entry name" value="DinB/YfiT-like"/>
</dbReference>
<evidence type="ECO:0000313" key="2">
    <source>
        <dbReference type="Proteomes" id="UP000199645"/>
    </source>
</evidence>
<protein>
    <recommendedName>
        <fullName evidence="3">Mycothiol maleylpyruvate isomerase N-terminal domain-containing protein</fullName>
    </recommendedName>
</protein>
<dbReference type="STRING" id="35752.SAMN05421541_103575"/>
<gene>
    <name evidence="1" type="ORF">SAMN05421541_103575</name>
</gene>
<evidence type="ECO:0008006" key="3">
    <source>
        <dbReference type="Google" id="ProtNLM"/>
    </source>
</evidence>
<proteinExistence type="predicted"/>
<dbReference type="SUPFAM" id="SSF109854">
    <property type="entry name" value="DinB/YfiT-like putative metalloenzymes"/>
    <property type="match status" value="1"/>
</dbReference>
<dbReference type="Proteomes" id="UP000199645">
    <property type="component" value="Unassembled WGS sequence"/>
</dbReference>
<reference evidence="1 2" key="1">
    <citation type="submission" date="2016-10" db="EMBL/GenBank/DDBJ databases">
        <authorList>
            <person name="de Groot N.N."/>
        </authorList>
    </citation>
    <scope>NUCLEOTIDE SEQUENCE [LARGE SCALE GENOMIC DNA]</scope>
    <source>
        <strain evidence="1 2">DSM 43019</strain>
    </source>
</reference>
<name>A0A1I2DDZ0_9ACTN</name>
<accession>A0A1I2DDZ0</accession>
<dbReference type="OrthoDB" id="4453346at2"/>
<dbReference type="Gene3D" id="1.20.120.450">
    <property type="entry name" value="dinb family like domain"/>
    <property type="match status" value="1"/>
</dbReference>
<keyword evidence="2" id="KW-1185">Reference proteome</keyword>
<organism evidence="1 2">
    <name type="scientific">Actinoplanes philippinensis</name>
    <dbReference type="NCBI Taxonomy" id="35752"/>
    <lineage>
        <taxon>Bacteria</taxon>
        <taxon>Bacillati</taxon>
        <taxon>Actinomycetota</taxon>
        <taxon>Actinomycetes</taxon>
        <taxon>Micromonosporales</taxon>
        <taxon>Micromonosporaceae</taxon>
        <taxon>Actinoplanes</taxon>
    </lineage>
</organism>
<dbReference type="RefSeq" id="WP_093612233.1">
    <property type="nucleotide sequence ID" value="NZ_BOMT01000002.1"/>
</dbReference>